<keyword evidence="3" id="KW-0732">Signal</keyword>
<dbReference type="EMBL" id="OZ035828">
    <property type="protein sequence ID" value="CAL1609781.1"/>
    <property type="molecule type" value="Genomic_DNA"/>
</dbReference>
<dbReference type="GO" id="GO:0005576">
    <property type="term" value="C:extracellular region"/>
    <property type="evidence" value="ECO:0007669"/>
    <property type="project" value="UniProtKB-SubCell"/>
</dbReference>
<dbReference type="InterPro" id="IPR000884">
    <property type="entry name" value="TSP1_rpt"/>
</dbReference>
<evidence type="ECO:0000256" key="2">
    <source>
        <dbReference type="ARBA" id="ARBA00022525"/>
    </source>
</evidence>
<evidence type="ECO:0000313" key="7">
    <source>
        <dbReference type="Proteomes" id="UP001497482"/>
    </source>
</evidence>
<proteinExistence type="predicted"/>
<gene>
    <name evidence="6" type="ORF">KC01_LOCUS36466</name>
</gene>
<evidence type="ECO:0000256" key="1">
    <source>
        <dbReference type="ARBA" id="ARBA00004613"/>
    </source>
</evidence>
<keyword evidence="2" id="KW-0964">Secreted</keyword>
<comment type="subcellular location">
    <subcellularLocation>
        <location evidence="1">Secreted</location>
    </subcellularLocation>
</comment>
<organism evidence="6 7">
    <name type="scientific">Knipowitschia caucasica</name>
    <name type="common">Caucasian dwarf goby</name>
    <name type="synonym">Pomatoschistus caucasicus</name>
    <dbReference type="NCBI Taxonomy" id="637954"/>
    <lineage>
        <taxon>Eukaryota</taxon>
        <taxon>Metazoa</taxon>
        <taxon>Chordata</taxon>
        <taxon>Craniata</taxon>
        <taxon>Vertebrata</taxon>
        <taxon>Euteleostomi</taxon>
        <taxon>Actinopterygii</taxon>
        <taxon>Neopterygii</taxon>
        <taxon>Teleostei</taxon>
        <taxon>Neoteleostei</taxon>
        <taxon>Acanthomorphata</taxon>
        <taxon>Gobiaria</taxon>
        <taxon>Gobiiformes</taxon>
        <taxon>Gobioidei</taxon>
        <taxon>Gobiidae</taxon>
        <taxon>Gobiinae</taxon>
        <taxon>Knipowitschia</taxon>
    </lineage>
</organism>
<dbReference type="InterPro" id="IPR036383">
    <property type="entry name" value="TSP1_rpt_sf"/>
</dbReference>
<dbReference type="Proteomes" id="UP001497482">
    <property type="component" value="Chromosome 6"/>
</dbReference>
<dbReference type="AlphaFoldDB" id="A0AAV2M9F9"/>
<dbReference type="SUPFAM" id="SSF82895">
    <property type="entry name" value="TSP-1 type 1 repeat"/>
    <property type="match status" value="1"/>
</dbReference>
<reference evidence="6 7" key="1">
    <citation type="submission" date="2024-04" db="EMBL/GenBank/DDBJ databases">
        <authorList>
            <person name="Waldvogel A.-M."/>
            <person name="Schoenle A."/>
        </authorList>
    </citation>
    <scope>NUCLEOTIDE SEQUENCE [LARGE SCALE GENOMIC DNA]</scope>
</reference>
<dbReference type="Gene3D" id="2.20.100.10">
    <property type="entry name" value="Thrombospondin type-1 (TSP1) repeat"/>
    <property type="match status" value="1"/>
</dbReference>
<feature type="region of interest" description="Disordered" evidence="5">
    <location>
        <begin position="1"/>
        <end position="20"/>
    </location>
</feature>
<evidence type="ECO:0000256" key="4">
    <source>
        <dbReference type="ARBA" id="ARBA00022737"/>
    </source>
</evidence>
<name>A0AAV2M9F9_KNICA</name>
<evidence type="ECO:0000256" key="5">
    <source>
        <dbReference type="SAM" id="MobiDB-lite"/>
    </source>
</evidence>
<evidence type="ECO:0000256" key="3">
    <source>
        <dbReference type="ARBA" id="ARBA00022729"/>
    </source>
</evidence>
<keyword evidence="7" id="KW-1185">Reference proteome</keyword>
<sequence length="152" mass="16764">MSLTSGERGQRAAQGTKTKVKVQKVRDKRLMGAELTAAARWRWRPKYRSIDCDVAQCPNSHLVPPDTKGPSHPSHKTQWRYGSWTQCSASCGKGSRMRYVSCRDNQGGVAEEQACAHLPKPPAREVCSVVSYALIVSGEKVCSKVWAQSESS</sequence>
<dbReference type="PROSITE" id="PS50092">
    <property type="entry name" value="TSP1"/>
    <property type="match status" value="1"/>
</dbReference>
<accession>A0AAV2M9F9</accession>
<protein>
    <submittedName>
        <fullName evidence="6">Uncharacterized protein</fullName>
    </submittedName>
</protein>
<dbReference type="FunFam" id="2.20.100.10:FF:000005">
    <property type="entry name" value="ADAM metallopeptidase with thrombospondin type 1 motif 9"/>
    <property type="match status" value="1"/>
</dbReference>
<dbReference type="SMART" id="SM00209">
    <property type="entry name" value="TSP1"/>
    <property type="match status" value="1"/>
</dbReference>
<dbReference type="Pfam" id="PF19030">
    <property type="entry name" value="TSP1_ADAMTS"/>
    <property type="match status" value="1"/>
</dbReference>
<keyword evidence="4" id="KW-0677">Repeat</keyword>
<evidence type="ECO:0000313" key="6">
    <source>
        <dbReference type="EMBL" id="CAL1609781.1"/>
    </source>
</evidence>